<dbReference type="Proteomes" id="UP000828941">
    <property type="component" value="Chromosome 4"/>
</dbReference>
<gene>
    <name evidence="1" type="ORF">L6164_009544</name>
</gene>
<sequence>MEEIDVPPFFLCPISIEIMKDPVTLSTGITYDRESIEKWLFSGKNRTCPVTKQPLSDSCDLTPNHTLRRLIQAWCTMNASHGIQRIPTPKPPINKSQIAKLLKDAHQSPQLQIQCLRTLKTIASESETNRRCMEAAGAVEFLASVVHNNINSATLPEEASPEDGFETLRTSTSGDEALNILHSLHVSETGIKTLIGFKNGEFIVSLTRVMQRGIYDSRAYAVLLLKSIFEVADPVHLFSLRTELFVELVQVLKDQISPKASKAALQTLIQISPCGRNRIKAVEAGAVPVLIELLLDCKDRKPCEMMMVVLDIMCSCAEGRAELLSHGAGLAVVSKKILRISTAANDRAVRILLSISKFSATPAVLQEMLQLGVVAKLCLVLQAESGNKAKEKAREILKMHVRAWRNSPCVPSSLLSSYPV</sequence>
<proteinExistence type="predicted"/>
<name>A0ACB9PK31_BAUVA</name>
<reference evidence="1 2" key="1">
    <citation type="journal article" date="2022" name="DNA Res.">
        <title>Chromosomal-level genome assembly of the orchid tree Bauhinia variegata (Leguminosae; Cercidoideae) supports the allotetraploid origin hypothesis of Bauhinia.</title>
        <authorList>
            <person name="Zhong Y."/>
            <person name="Chen Y."/>
            <person name="Zheng D."/>
            <person name="Pang J."/>
            <person name="Liu Y."/>
            <person name="Luo S."/>
            <person name="Meng S."/>
            <person name="Qian L."/>
            <person name="Wei D."/>
            <person name="Dai S."/>
            <person name="Zhou R."/>
        </authorList>
    </citation>
    <scope>NUCLEOTIDE SEQUENCE [LARGE SCALE GENOMIC DNA]</scope>
    <source>
        <strain evidence="1">BV-YZ2020</strain>
    </source>
</reference>
<accession>A0ACB9PK31</accession>
<comment type="caution">
    <text evidence="1">The sequence shown here is derived from an EMBL/GenBank/DDBJ whole genome shotgun (WGS) entry which is preliminary data.</text>
</comment>
<dbReference type="EMBL" id="CM039429">
    <property type="protein sequence ID" value="KAI4348877.1"/>
    <property type="molecule type" value="Genomic_DNA"/>
</dbReference>
<protein>
    <submittedName>
        <fullName evidence="1">Uncharacterized protein</fullName>
    </submittedName>
</protein>
<evidence type="ECO:0000313" key="1">
    <source>
        <dbReference type="EMBL" id="KAI4348877.1"/>
    </source>
</evidence>
<evidence type="ECO:0000313" key="2">
    <source>
        <dbReference type="Proteomes" id="UP000828941"/>
    </source>
</evidence>
<keyword evidence="2" id="KW-1185">Reference proteome</keyword>
<organism evidence="1 2">
    <name type="scientific">Bauhinia variegata</name>
    <name type="common">Purple orchid tree</name>
    <name type="synonym">Phanera variegata</name>
    <dbReference type="NCBI Taxonomy" id="167791"/>
    <lineage>
        <taxon>Eukaryota</taxon>
        <taxon>Viridiplantae</taxon>
        <taxon>Streptophyta</taxon>
        <taxon>Embryophyta</taxon>
        <taxon>Tracheophyta</taxon>
        <taxon>Spermatophyta</taxon>
        <taxon>Magnoliopsida</taxon>
        <taxon>eudicotyledons</taxon>
        <taxon>Gunneridae</taxon>
        <taxon>Pentapetalae</taxon>
        <taxon>rosids</taxon>
        <taxon>fabids</taxon>
        <taxon>Fabales</taxon>
        <taxon>Fabaceae</taxon>
        <taxon>Cercidoideae</taxon>
        <taxon>Cercideae</taxon>
        <taxon>Bauhiniinae</taxon>
        <taxon>Bauhinia</taxon>
    </lineage>
</organism>